<proteinExistence type="predicted"/>
<organism evidence="2 3">
    <name type="scientific">Chengkuizengella axinellae</name>
    <dbReference type="NCBI Taxonomy" id="3064388"/>
    <lineage>
        <taxon>Bacteria</taxon>
        <taxon>Bacillati</taxon>
        <taxon>Bacillota</taxon>
        <taxon>Bacilli</taxon>
        <taxon>Bacillales</taxon>
        <taxon>Paenibacillaceae</taxon>
        <taxon>Chengkuizengella</taxon>
    </lineage>
</organism>
<feature type="transmembrane region" description="Helical" evidence="1">
    <location>
        <begin position="103"/>
        <end position="125"/>
    </location>
</feature>
<protein>
    <recommendedName>
        <fullName evidence="4">ABC transporter permease</fullName>
    </recommendedName>
</protein>
<dbReference type="RefSeq" id="WP_305990552.1">
    <property type="nucleotide sequence ID" value="NZ_JAVAMP010000001.1"/>
</dbReference>
<dbReference type="EMBL" id="JAVAMP010000001">
    <property type="protein sequence ID" value="MDP5273270.1"/>
    <property type="molecule type" value="Genomic_DNA"/>
</dbReference>
<feature type="transmembrane region" description="Helical" evidence="1">
    <location>
        <begin position="170"/>
        <end position="192"/>
    </location>
</feature>
<sequence length="242" mass="27813">MRTVLSLFIRDMKNIFRDPILLVSIFLPICLAILGRIFFPILEQNLFVMYAFNLSKHYDFMMSILLLLTPLLIGMLMGFMILEERDEGIILFMSVTPLKKSGYFIYRFGLPVLISVWISFFVLYITNIVPINIMKQLPVIVLLALEAPLIALCMGVLAGNKVEGLSVSKVLNIMLLAPFAGYFLESKIQLLAGVLPPYWASMAFMKSFEEVGIYFLYLSISVIFHCILFYVLFKWFNQKIEN</sequence>
<keyword evidence="1" id="KW-0472">Membrane</keyword>
<evidence type="ECO:0000313" key="3">
    <source>
        <dbReference type="Proteomes" id="UP001231941"/>
    </source>
</evidence>
<keyword evidence="3" id="KW-1185">Reference proteome</keyword>
<reference evidence="2 3" key="1">
    <citation type="submission" date="2023-08" db="EMBL/GenBank/DDBJ databases">
        <authorList>
            <person name="Park J.-S."/>
        </authorList>
    </citation>
    <scope>NUCLEOTIDE SEQUENCE [LARGE SCALE GENOMIC DNA]</scope>
    <source>
        <strain evidence="2 3">2205SS18-9</strain>
    </source>
</reference>
<feature type="transmembrane region" description="Helical" evidence="1">
    <location>
        <begin position="137"/>
        <end position="158"/>
    </location>
</feature>
<feature type="transmembrane region" description="Helical" evidence="1">
    <location>
        <begin position="20"/>
        <end position="42"/>
    </location>
</feature>
<evidence type="ECO:0008006" key="4">
    <source>
        <dbReference type="Google" id="ProtNLM"/>
    </source>
</evidence>
<keyword evidence="1" id="KW-0812">Transmembrane</keyword>
<feature type="transmembrane region" description="Helical" evidence="1">
    <location>
        <begin position="62"/>
        <end position="82"/>
    </location>
</feature>
<feature type="transmembrane region" description="Helical" evidence="1">
    <location>
        <begin position="212"/>
        <end position="233"/>
    </location>
</feature>
<accession>A0ABT9IWV7</accession>
<evidence type="ECO:0000313" key="2">
    <source>
        <dbReference type="EMBL" id="MDP5273270.1"/>
    </source>
</evidence>
<name>A0ABT9IWV7_9BACL</name>
<dbReference type="Proteomes" id="UP001231941">
    <property type="component" value="Unassembled WGS sequence"/>
</dbReference>
<keyword evidence="1" id="KW-1133">Transmembrane helix</keyword>
<evidence type="ECO:0000256" key="1">
    <source>
        <dbReference type="SAM" id="Phobius"/>
    </source>
</evidence>
<comment type="caution">
    <text evidence="2">The sequence shown here is derived from an EMBL/GenBank/DDBJ whole genome shotgun (WGS) entry which is preliminary data.</text>
</comment>
<gene>
    <name evidence="2" type="ORF">Q5Y73_04080</name>
</gene>